<accession>A0AAV6U5T0</accession>
<comment type="caution">
    <text evidence="6">The sequence shown here is derived from an EMBL/GenBank/DDBJ whole genome shotgun (WGS) entry which is preliminary data.</text>
</comment>
<evidence type="ECO:0000256" key="3">
    <source>
        <dbReference type="ARBA" id="ARBA00022989"/>
    </source>
</evidence>
<evidence type="ECO:0000256" key="2">
    <source>
        <dbReference type="ARBA" id="ARBA00022692"/>
    </source>
</evidence>
<gene>
    <name evidence="6" type="ORF">JTE90_014009</name>
</gene>
<evidence type="ECO:0008006" key="8">
    <source>
        <dbReference type="Google" id="ProtNLM"/>
    </source>
</evidence>
<dbReference type="Proteomes" id="UP000827092">
    <property type="component" value="Unassembled WGS sequence"/>
</dbReference>
<evidence type="ECO:0000313" key="6">
    <source>
        <dbReference type="EMBL" id="KAG8179006.1"/>
    </source>
</evidence>
<evidence type="ECO:0000313" key="7">
    <source>
        <dbReference type="Proteomes" id="UP000827092"/>
    </source>
</evidence>
<dbReference type="GO" id="GO:0016020">
    <property type="term" value="C:membrane"/>
    <property type="evidence" value="ECO:0007669"/>
    <property type="project" value="UniProtKB-SubCell"/>
</dbReference>
<dbReference type="PANTHER" id="PTHR21706:SF15">
    <property type="entry name" value="TRANSMEMBRANE PROTEIN 65"/>
    <property type="match status" value="1"/>
</dbReference>
<protein>
    <recommendedName>
        <fullName evidence="8">Transmembrane protein 65</fullName>
    </recommendedName>
</protein>
<evidence type="ECO:0000256" key="1">
    <source>
        <dbReference type="ARBA" id="ARBA00004141"/>
    </source>
</evidence>
<dbReference type="AlphaFoldDB" id="A0AAV6U5T0"/>
<feature type="transmembrane region" description="Helical" evidence="5">
    <location>
        <begin position="163"/>
        <end position="182"/>
    </location>
</feature>
<keyword evidence="2 5" id="KW-0812">Transmembrane</keyword>
<proteinExistence type="predicted"/>
<keyword evidence="4 5" id="KW-0472">Membrane</keyword>
<dbReference type="Pfam" id="PF10507">
    <property type="entry name" value="TMEM65"/>
    <property type="match status" value="1"/>
</dbReference>
<sequence length="194" mass="21175">MHLRTSAASFGFPGFKIRDKLHSRQLAQDFIFKLGYKERNILFEELQRIQTQAAAIRETVNPDPPTQAQLKVLFAHSAVPFIGFGFLDNLIMILAGDYIETTIGITLGISTMAAAGMGNTLSDVAGIGSAYYVERLASKIGVKAPSLTPVQATMSRSRWCINLGRAFGVTVGCLLGMFPLLLRQFSPANLFAFL</sequence>
<dbReference type="GO" id="GO:0005739">
    <property type="term" value="C:mitochondrion"/>
    <property type="evidence" value="ECO:0007669"/>
    <property type="project" value="TreeGrafter"/>
</dbReference>
<organism evidence="6 7">
    <name type="scientific">Oedothorax gibbosus</name>
    <dbReference type="NCBI Taxonomy" id="931172"/>
    <lineage>
        <taxon>Eukaryota</taxon>
        <taxon>Metazoa</taxon>
        <taxon>Ecdysozoa</taxon>
        <taxon>Arthropoda</taxon>
        <taxon>Chelicerata</taxon>
        <taxon>Arachnida</taxon>
        <taxon>Araneae</taxon>
        <taxon>Araneomorphae</taxon>
        <taxon>Entelegynae</taxon>
        <taxon>Araneoidea</taxon>
        <taxon>Linyphiidae</taxon>
        <taxon>Erigoninae</taxon>
        <taxon>Oedothorax</taxon>
    </lineage>
</organism>
<dbReference type="PANTHER" id="PTHR21706">
    <property type="entry name" value="TRANSMEMBRANE PROTEIN 65"/>
    <property type="match status" value="1"/>
</dbReference>
<comment type="subcellular location">
    <subcellularLocation>
        <location evidence="1">Membrane</location>
        <topology evidence="1">Multi-pass membrane protein</topology>
    </subcellularLocation>
</comment>
<reference evidence="6 7" key="1">
    <citation type="journal article" date="2022" name="Nat. Ecol. Evol.">
        <title>A masculinizing supergene underlies an exaggerated male reproductive morph in a spider.</title>
        <authorList>
            <person name="Hendrickx F."/>
            <person name="De Corte Z."/>
            <person name="Sonet G."/>
            <person name="Van Belleghem S.M."/>
            <person name="Kostlbacher S."/>
            <person name="Vangestel C."/>
        </authorList>
    </citation>
    <scope>NUCLEOTIDE SEQUENCE [LARGE SCALE GENOMIC DNA]</scope>
    <source>
        <strain evidence="6">W744_W776</strain>
    </source>
</reference>
<keyword evidence="7" id="KW-1185">Reference proteome</keyword>
<evidence type="ECO:0000256" key="4">
    <source>
        <dbReference type="ARBA" id="ARBA00023136"/>
    </source>
</evidence>
<dbReference type="InterPro" id="IPR019537">
    <property type="entry name" value="TMEM65"/>
</dbReference>
<name>A0AAV6U5T0_9ARAC</name>
<dbReference type="EMBL" id="JAFNEN010000654">
    <property type="protein sequence ID" value="KAG8179006.1"/>
    <property type="molecule type" value="Genomic_DNA"/>
</dbReference>
<evidence type="ECO:0000256" key="5">
    <source>
        <dbReference type="SAM" id="Phobius"/>
    </source>
</evidence>
<keyword evidence="3 5" id="KW-1133">Transmembrane helix</keyword>